<dbReference type="EMBL" id="JADIKM010000001">
    <property type="protein sequence ID" value="MFK2902822.1"/>
    <property type="molecule type" value="Genomic_DNA"/>
</dbReference>
<keyword evidence="2" id="KW-1185">Reference proteome</keyword>
<organism evidence="1 2">
    <name type="scientific">Dyella ginsengisoli</name>
    <dbReference type="NCBI Taxonomy" id="363848"/>
    <lineage>
        <taxon>Bacteria</taxon>
        <taxon>Pseudomonadati</taxon>
        <taxon>Pseudomonadota</taxon>
        <taxon>Gammaproteobacteria</taxon>
        <taxon>Lysobacterales</taxon>
        <taxon>Rhodanobacteraceae</taxon>
        <taxon>Dyella</taxon>
    </lineage>
</organism>
<proteinExistence type="predicted"/>
<comment type="caution">
    <text evidence="1">The sequence shown here is derived from an EMBL/GenBank/DDBJ whole genome shotgun (WGS) entry which is preliminary data.</text>
</comment>
<name>A0ABW8JNX7_9GAMM</name>
<dbReference type="NCBIfam" id="NF041366">
    <property type="entry name" value="GntA_guanitoxin"/>
    <property type="match status" value="1"/>
</dbReference>
<reference evidence="1 2" key="1">
    <citation type="submission" date="2020-10" db="EMBL/GenBank/DDBJ databases">
        <title>Phylogeny of dyella-like bacteria.</title>
        <authorList>
            <person name="Fu J."/>
        </authorList>
    </citation>
    <scope>NUCLEOTIDE SEQUENCE [LARGE SCALE GENOMIC DNA]</scope>
    <source>
        <strain evidence="1 2">Gsoil3046</strain>
    </source>
</reference>
<evidence type="ECO:0000313" key="2">
    <source>
        <dbReference type="Proteomes" id="UP001620460"/>
    </source>
</evidence>
<sequence>MSAPAAVEAAFVAFVDAAPFPCLGAKASRSRGQLLVVRARDLCCVDDDLAITGHLQALSEPADGSSFISVAVLFPTSPLLDEPAFERALWERLAAIHAIDRRRYGWDPRVSGDPASPSFSMSVGGKAFYVVGLHPEASRPARRFQCPVLVFNLHSQFEQLRANGRYDKLRAAILQRDVAYAGSPNPMLALHGRSSEARQYSGRRVDADWVCPFAPVGHGDRA</sequence>
<gene>
    <name evidence="1" type="ORF">ISP17_02510</name>
</gene>
<dbReference type="PANTHER" id="PTHR40045:SF1">
    <property type="entry name" value="YQCI_YCGG FAMILY PROTEIN"/>
    <property type="match status" value="1"/>
</dbReference>
<protein>
    <submittedName>
        <fullName evidence="1">YqcI/YcgG family protein</fullName>
    </submittedName>
</protein>
<dbReference type="InterPro" id="IPR014988">
    <property type="entry name" value="Uncharacterised_YqcI/YcgG"/>
</dbReference>
<dbReference type="Proteomes" id="UP001620460">
    <property type="component" value="Unassembled WGS sequence"/>
</dbReference>
<accession>A0ABW8JNX7</accession>
<evidence type="ECO:0000313" key="1">
    <source>
        <dbReference type="EMBL" id="MFK2902822.1"/>
    </source>
</evidence>
<dbReference type="PANTHER" id="PTHR40045">
    <property type="entry name" value="YCGG FAMILY PROTEIN"/>
    <property type="match status" value="1"/>
</dbReference>
<dbReference type="Pfam" id="PF08892">
    <property type="entry name" value="YqcI_YcgG"/>
    <property type="match status" value="1"/>
</dbReference>